<dbReference type="Gene3D" id="1.20.120.580">
    <property type="entry name" value="bsu32300-like"/>
    <property type="match status" value="1"/>
</dbReference>
<comment type="similarity">
    <text evidence="4">Belongs to the HepT RNase toxin family.</text>
</comment>
<name>A0A398BGN0_9BACI</name>
<gene>
    <name evidence="5" type="ORF">D1970_01200</name>
</gene>
<evidence type="ECO:0000313" key="6">
    <source>
        <dbReference type="Proteomes" id="UP000265816"/>
    </source>
</evidence>
<comment type="caution">
    <text evidence="5">The sequence shown here is derived from an EMBL/GenBank/DDBJ whole genome shotgun (WGS) entry which is preliminary data.</text>
</comment>
<dbReference type="Proteomes" id="UP000265816">
    <property type="component" value="Unassembled WGS sequence"/>
</dbReference>
<sequence>MFFVDREKIEETLVFLEGQIKLFKEHDKWETEIEKAALERVVHTIIESVLDVGNMMIDGFIMRDPGSYEDIVEILVDEKVVSSGTGDSLKVLVGQRRQVVQAYTSVDHALLQEVFTKEMVAVEDFPGCTRKYLANELGPVSAFKK</sequence>
<dbReference type="GO" id="GO:0110001">
    <property type="term" value="C:toxin-antitoxin complex"/>
    <property type="evidence" value="ECO:0007669"/>
    <property type="project" value="InterPro"/>
</dbReference>
<evidence type="ECO:0000313" key="5">
    <source>
        <dbReference type="EMBL" id="RID88887.1"/>
    </source>
</evidence>
<proteinExistence type="inferred from homology"/>
<dbReference type="PANTHER" id="PTHR33397:SF5">
    <property type="entry name" value="RNASE YUTE-RELATED"/>
    <property type="match status" value="1"/>
</dbReference>
<keyword evidence="2" id="KW-0540">Nuclease</keyword>
<evidence type="ECO:0000256" key="3">
    <source>
        <dbReference type="ARBA" id="ARBA00022801"/>
    </source>
</evidence>
<protein>
    <submittedName>
        <fullName evidence="5">DUF86 domain-containing protein</fullName>
    </submittedName>
</protein>
<keyword evidence="3" id="KW-0378">Hydrolase</keyword>
<dbReference type="InterPro" id="IPR037038">
    <property type="entry name" value="HepT-like_sf"/>
</dbReference>
<dbReference type="AlphaFoldDB" id="A0A398BGN0"/>
<reference evidence="5 6" key="1">
    <citation type="submission" date="2018-08" db="EMBL/GenBank/DDBJ databases">
        <title>Bacillus jemisoniae sp. nov., Bacillus chryseoplanitiae sp. nov., Bacillus resnikiae sp. nov., and Bacillus frankliniae sp. nov., isolated from Viking spacecraft and associated surfaces.</title>
        <authorList>
            <person name="Seuylemezian A."/>
            <person name="Vaishampayan P."/>
        </authorList>
    </citation>
    <scope>NUCLEOTIDE SEQUENCE [LARGE SCALE GENOMIC DNA]</scope>
    <source>
        <strain evidence="5 6">JJ-247</strain>
    </source>
</reference>
<dbReference type="RefSeq" id="WP_119111050.1">
    <property type="nucleotide sequence ID" value="NZ_CBCSEO010000004.1"/>
</dbReference>
<accession>A0A398BGN0</accession>
<dbReference type="PANTHER" id="PTHR33397">
    <property type="entry name" value="UPF0331 PROTEIN YUTE"/>
    <property type="match status" value="1"/>
</dbReference>
<dbReference type="GO" id="GO:0016787">
    <property type="term" value="F:hydrolase activity"/>
    <property type="evidence" value="ECO:0007669"/>
    <property type="project" value="UniProtKB-KW"/>
</dbReference>
<dbReference type="InterPro" id="IPR008201">
    <property type="entry name" value="HepT-like"/>
</dbReference>
<dbReference type="GO" id="GO:0004540">
    <property type="term" value="F:RNA nuclease activity"/>
    <property type="evidence" value="ECO:0007669"/>
    <property type="project" value="InterPro"/>
</dbReference>
<keyword evidence="6" id="KW-1185">Reference proteome</keyword>
<dbReference type="Pfam" id="PF01934">
    <property type="entry name" value="HepT-like"/>
    <property type="match status" value="1"/>
</dbReference>
<evidence type="ECO:0000256" key="4">
    <source>
        <dbReference type="ARBA" id="ARBA00024207"/>
    </source>
</evidence>
<dbReference type="OrthoDB" id="2375467at2"/>
<evidence type="ECO:0000256" key="1">
    <source>
        <dbReference type="ARBA" id="ARBA00022649"/>
    </source>
</evidence>
<evidence type="ECO:0000256" key="2">
    <source>
        <dbReference type="ARBA" id="ARBA00022722"/>
    </source>
</evidence>
<organism evidence="5 6">
    <name type="scientific">Mesobacillus zeae</name>
    <dbReference type="NCBI Taxonomy" id="1917180"/>
    <lineage>
        <taxon>Bacteria</taxon>
        <taxon>Bacillati</taxon>
        <taxon>Bacillota</taxon>
        <taxon>Bacilli</taxon>
        <taxon>Bacillales</taxon>
        <taxon>Bacillaceae</taxon>
        <taxon>Mesobacillus</taxon>
    </lineage>
</organism>
<dbReference type="EMBL" id="QWVT01000002">
    <property type="protein sequence ID" value="RID88887.1"/>
    <property type="molecule type" value="Genomic_DNA"/>
</dbReference>
<keyword evidence="1" id="KW-1277">Toxin-antitoxin system</keyword>
<dbReference type="InterPro" id="IPR052379">
    <property type="entry name" value="Type_VII_TA_RNase"/>
</dbReference>